<dbReference type="PANTHER" id="PTHR13778:SF47">
    <property type="entry name" value="LIPOPOLYSACCHARIDE 1,3-GALACTOSYLTRANSFERASE"/>
    <property type="match status" value="1"/>
</dbReference>
<evidence type="ECO:0000256" key="1">
    <source>
        <dbReference type="ARBA" id="ARBA00022676"/>
    </source>
</evidence>
<evidence type="ECO:0000256" key="3">
    <source>
        <dbReference type="ARBA" id="ARBA00022723"/>
    </source>
</evidence>
<keyword evidence="1" id="KW-0328">Glycosyltransferase</keyword>
<sequence length="313" mass="37182">MESYNLVCIADETYAQHAAVMLASLFATNPSKQFRVFLMTFVMQKETKKKLEDMVNEYGSITFIENDYEGTGIQTLKSETSTKAWNPIMYLKLLIPQFLPQDVDRFLFLDVDMVVNADIEPLYEIPFSGNIVYACEDYKYLQAHKYRLGLREEDLYINSGVMMVDLKAWREKDKQFPTIECLKQYADRLNNDQDGFALYFKGEIALLPTNKWNATTFFFEQEPRILDKYLAEVDKVRRNPYIIHFCEPVKPWFKDCLHPYRNLYRKYLEMTPWKDYKYPMSGTYRGLALVKYYIKYWLNACGIRREPMSLVRL</sequence>
<dbReference type="Proteomes" id="UP000820977">
    <property type="component" value="Unassembled WGS sequence"/>
</dbReference>
<dbReference type="InterPro" id="IPR050748">
    <property type="entry name" value="Glycosyltrans_8_dom-fam"/>
</dbReference>
<dbReference type="SUPFAM" id="SSF53448">
    <property type="entry name" value="Nucleotide-diphospho-sugar transferases"/>
    <property type="match status" value="1"/>
</dbReference>
<name>A0ABX2B1C9_9BACT</name>
<keyword evidence="3" id="KW-0479">Metal-binding</keyword>
<keyword evidence="5" id="KW-1185">Reference proteome</keyword>
<dbReference type="Pfam" id="PF01501">
    <property type="entry name" value="Glyco_transf_8"/>
    <property type="match status" value="1"/>
</dbReference>
<comment type="caution">
    <text evidence="4">The sequence shown here is derived from an EMBL/GenBank/DDBJ whole genome shotgun (WGS) entry which is preliminary data.</text>
</comment>
<dbReference type="InterPro" id="IPR029044">
    <property type="entry name" value="Nucleotide-diphossugar_trans"/>
</dbReference>
<evidence type="ECO:0000313" key="5">
    <source>
        <dbReference type="Proteomes" id="UP000820977"/>
    </source>
</evidence>
<proteinExistence type="predicted"/>
<dbReference type="EMBL" id="JABKKJ010000007">
    <property type="protein sequence ID" value="NPE25056.1"/>
    <property type="molecule type" value="Genomic_DNA"/>
</dbReference>
<reference evidence="4 5" key="1">
    <citation type="submission" date="2020-05" db="EMBL/GenBank/DDBJ databases">
        <title>Distinct polysaccharide utilization as determinants for interspecies competition between intestinal Prevotella spp.</title>
        <authorList>
            <person name="Galvez E.J.C."/>
            <person name="Iljazovic A."/>
            <person name="Strowig T."/>
        </authorList>
    </citation>
    <scope>NUCLEOTIDE SEQUENCE [LARGE SCALE GENOMIC DNA]</scope>
    <source>
        <strain evidence="4 5">PCHR</strain>
    </source>
</reference>
<dbReference type="PANTHER" id="PTHR13778">
    <property type="entry name" value="GLYCOSYLTRANSFERASE 8 DOMAIN-CONTAINING PROTEIN"/>
    <property type="match status" value="1"/>
</dbReference>
<dbReference type="InterPro" id="IPR002495">
    <property type="entry name" value="Glyco_trans_8"/>
</dbReference>
<gene>
    <name evidence="4" type="ORF">HPS54_05915</name>
</gene>
<dbReference type="CDD" id="cd04194">
    <property type="entry name" value="GT8_A4GalT_like"/>
    <property type="match status" value="1"/>
</dbReference>
<dbReference type="RefSeq" id="WP_172344544.1">
    <property type="nucleotide sequence ID" value="NZ_CASYYZ010000031.1"/>
</dbReference>
<evidence type="ECO:0000313" key="4">
    <source>
        <dbReference type="EMBL" id="NPE25056.1"/>
    </source>
</evidence>
<accession>A0ABX2B1C9</accession>
<dbReference type="Gene3D" id="3.90.550.10">
    <property type="entry name" value="Spore Coat Polysaccharide Biosynthesis Protein SpsA, Chain A"/>
    <property type="match status" value="1"/>
</dbReference>
<organism evidence="4 5">
    <name type="scientific">Xylanibacter caecicola</name>
    <dbReference type="NCBI Taxonomy" id="2736294"/>
    <lineage>
        <taxon>Bacteria</taxon>
        <taxon>Pseudomonadati</taxon>
        <taxon>Bacteroidota</taxon>
        <taxon>Bacteroidia</taxon>
        <taxon>Bacteroidales</taxon>
        <taxon>Prevotellaceae</taxon>
        <taxon>Xylanibacter</taxon>
    </lineage>
</organism>
<protein>
    <submittedName>
        <fullName evidence="4">Glycosyltransferase family 8 protein</fullName>
    </submittedName>
</protein>
<evidence type="ECO:0000256" key="2">
    <source>
        <dbReference type="ARBA" id="ARBA00022679"/>
    </source>
</evidence>
<keyword evidence="2" id="KW-0808">Transferase</keyword>